<comment type="similarity">
    <text evidence="1">Belongs to the 'GDXG' lipolytic enzyme family.</text>
</comment>
<dbReference type="Pfam" id="PF20434">
    <property type="entry name" value="BD-FAE"/>
    <property type="match status" value="1"/>
</dbReference>
<evidence type="ECO:0000259" key="5">
    <source>
        <dbReference type="Pfam" id="PF20434"/>
    </source>
</evidence>
<evidence type="ECO:0000256" key="4">
    <source>
        <dbReference type="SAM" id="Phobius"/>
    </source>
</evidence>
<feature type="transmembrane region" description="Helical" evidence="4">
    <location>
        <begin position="14"/>
        <end position="33"/>
    </location>
</feature>
<dbReference type="PROSITE" id="PS01174">
    <property type="entry name" value="LIPASE_GDXG_SER"/>
    <property type="match status" value="1"/>
</dbReference>
<feature type="active site" evidence="3">
    <location>
        <position position="177"/>
    </location>
</feature>
<dbReference type="InterPro" id="IPR050300">
    <property type="entry name" value="GDXG_lipolytic_enzyme"/>
</dbReference>
<dbReference type="RefSeq" id="WP_354013656.1">
    <property type="nucleotide sequence ID" value="NZ_JBEPMU010000002.1"/>
</dbReference>
<keyword evidence="2" id="KW-0378">Hydrolase</keyword>
<keyword evidence="4" id="KW-0472">Membrane</keyword>
<gene>
    <name evidence="6" type="ORF">ABIC75_001992</name>
</gene>
<dbReference type="InterPro" id="IPR029058">
    <property type="entry name" value="AB_hydrolase_fold"/>
</dbReference>
<sequence length="340" mass="36581">MVVQVSSGRRLRRVLWRVIIAIVVLGAMGAIAVKISPWPSAMVIRLVFNHGGTLANAALASHVPHGIRTESDVRYSASDPDALMDIHRPSSLDGTPLPVIVWIHGGGFVAGSRHDVANYARMLAADGYAVATVDYSLAPEHRYPLPVHQLNLALAFLSDNAGRLRLDMSRLVLAGDSAGAQLAAQIALVVTSQEYAGEMGIPSAVQPSQLRGVVLFCGPFDGRSMTASPSWFGRTVVWSYFGSPSPPPEHDTFSVVPRVTKEFPAAFITVGNDDPLAPQSVALAEALQRRGISVDALFYPASHQPALGHEYQFDFSLPESREAFARTRAFLRTHLAATTP</sequence>
<keyword evidence="4" id="KW-1133">Transmembrane helix</keyword>
<feature type="domain" description="BD-FAE-like" evidence="5">
    <location>
        <begin position="84"/>
        <end position="287"/>
    </location>
</feature>
<organism evidence="6 7">
    <name type="scientific">Dyella japonica</name>
    <dbReference type="NCBI Taxonomy" id="231455"/>
    <lineage>
        <taxon>Bacteria</taxon>
        <taxon>Pseudomonadati</taxon>
        <taxon>Pseudomonadota</taxon>
        <taxon>Gammaproteobacteria</taxon>
        <taxon>Lysobacterales</taxon>
        <taxon>Rhodanobacteraceae</taxon>
        <taxon>Dyella</taxon>
    </lineage>
</organism>
<dbReference type="SUPFAM" id="SSF53474">
    <property type="entry name" value="alpha/beta-Hydrolases"/>
    <property type="match status" value="1"/>
</dbReference>
<proteinExistence type="inferred from homology"/>
<dbReference type="Gene3D" id="3.40.50.1820">
    <property type="entry name" value="alpha/beta hydrolase"/>
    <property type="match status" value="1"/>
</dbReference>
<dbReference type="InterPro" id="IPR033140">
    <property type="entry name" value="Lipase_GDXG_put_SER_AS"/>
</dbReference>
<name>A0ABV2JVD9_9GAMM</name>
<accession>A0ABV2JVD9</accession>
<keyword evidence="7" id="KW-1185">Reference proteome</keyword>
<dbReference type="Proteomes" id="UP001549184">
    <property type="component" value="Unassembled WGS sequence"/>
</dbReference>
<evidence type="ECO:0000256" key="2">
    <source>
        <dbReference type="ARBA" id="ARBA00022801"/>
    </source>
</evidence>
<evidence type="ECO:0000313" key="7">
    <source>
        <dbReference type="Proteomes" id="UP001549184"/>
    </source>
</evidence>
<evidence type="ECO:0000256" key="1">
    <source>
        <dbReference type="ARBA" id="ARBA00010515"/>
    </source>
</evidence>
<comment type="caution">
    <text evidence="6">The sequence shown here is derived from an EMBL/GenBank/DDBJ whole genome shotgun (WGS) entry which is preliminary data.</text>
</comment>
<evidence type="ECO:0000256" key="3">
    <source>
        <dbReference type="PROSITE-ProRule" id="PRU10038"/>
    </source>
</evidence>
<keyword evidence="4" id="KW-0812">Transmembrane</keyword>
<reference evidence="6 7" key="1">
    <citation type="submission" date="2024-06" db="EMBL/GenBank/DDBJ databases">
        <title>Sorghum-associated microbial communities from plants grown in Nebraska, USA.</title>
        <authorList>
            <person name="Schachtman D."/>
        </authorList>
    </citation>
    <scope>NUCLEOTIDE SEQUENCE [LARGE SCALE GENOMIC DNA]</scope>
    <source>
        <strain evidence="6 7">1073</strain>
    </source>
</reference>
<evidence type="ECO:0000313" key="6">
    <source>
        <dbReference type="EMBL" id="MET3652270.1"/>
    </source>
</evidence>
<dbReference type="PANTHER" id="PTHR48081">
    <property type="entry name" value="AB HYDROLASE SUPERFAMILY PROTEIN C4A8.06C"/>
    <property type="match status" value="1"/>
</dbReference>
<protein>
    <submittedName>
        <fullName evidence="6">Acetyl esterase/lipase</fullName>
    </submittedName>
</protein>
<dbReference type="InterPro" id="IPR049492">
    <property type="entry name" value="BD-FAE-like_dom"/>
</dbReference>
<dbReference type="EMBL" id="JBEPMU010000002">
    <property type="protein sequence ID" value="MET3652270.1"/>
    <property type="molecule type" value="Genomic_DNA"/>
</dbReference>
<dbReference type="PANTHER" id="PTHR48081:SF6">
    <property type="entry name" value="PEPTIDASE S9 PROLYL OLIGOPEPTIDASE CATALYTIC DOMAIN-CONTAINING PROTEIN"/>
    <property type="match status" value="1"/>
</dbReference>